<dbReference type="InterPro" id="IPR005119">
    <property type="entry name" value="LysR_subst-bd"/>
</dbReference>
<gene>
    <name evidence="6" type="ORF">SAMN04487864_10864</name>
</gene>
<dbReference type="CDD" id="cd05466">
    <property type="entry name" value="PBP2_LTTR_substrate"/>
    <property type="match status" value="1"/>
</dbReference>
<evidence type="ECO:0000256" key="1">
    <source>
        <dbReference type="ARBA" id="ARBA00009437"/>
    </source>
</evidence>
<dbReference type="OrthoDB" id="9785745at2"/>
<dbReference type="PANTHER" id="PTHR30419">
    <property type="entry name" value="HTH-TYPE TRANSCRIPTIONAL REGULATOR YBHD"/>
    <property type="match status" value="1"/>
</dbReference>
<protein>
    <submittedName>
        <fullName evidence="6">DNA-binding transcriptional regulator, LysR family</fullName>
    </submittedName>
</protein>
<dbReference type="InterPro" id="IPR036388">
    <property type="entry name" value="WH-like_DNA-bd_sf"/>
</dbReference>
<dbReference type="EMBL" id="FMYW01000008">
    <property type="protein sequence ID" value="SDC47591.1"/>
    <property type="molecule type" value="Genomic_DNA"/>
</dbReference>
<dbReference type="AlphaFoldDB" id="A0A1G6LWJ9"/>
<dbReference type="RefSeq" id="WP_093730389.1">
    <property type="nucleotide sequence ID" value="NZ_FMYW01000008.1"/>
</dbReference>
<dbReference type="InterPro" id="IPR000847">
    <property type="entry name" value="LysR_HTH_N"/>
</dbReference>
<dbReference type="InterPro" id="IPR036390">
    <property type="entry name" value="WH_DNA-bd_sf"/>
</dbReference>
<comment type="similarity">
    <text evidence="1">Belongs to the LysR transcriptional regulatory family.</text>
</comment>
<proteinExistence type="inferred from homology"/>
<keyword evidence="7" id="KW-1185">Reference proteome</keyword>
<dbReference type="PRINTS" id="PR00039">
    <property type="entry name" value="HTHLYSR"/>
</dbReference>
<feature type="domain" description="HTH lysR-type" evidence="5">
    <location>
        <begin position="1"/>
        <end position="58"/>
    </location>
</feature>
<evidence type="ECO:0000313" key="7">
    <source>
        <dbReference type="Proteomes" id="UP000198943"/>
    </source>
</evidence>
<evidence type="ECO:0000259" key="5">
    <source>
        <dbReference type="PROSITE" id="PS50931"/>
    </source>
</evidence>
<dbReference type="Gene3D" id="3.40.190.290">
    <property type="match status" value="1"/>
</dbReference>
<keyword evidence="2" id="KW-0805">Transcription regulation</keyword>
<dbReference type="PROSITE" id="PS50931">
    <property type="entry name" value="HTH_LYSR"/>
    <property type="match status" value="1"/>
</dbReference>
<accession>A0A1G6LWJ9</accession>
<dbReference type="GO" id="GO:0005829">
    <property type="term" value="C:cytosol"/>
    <property type="evidence" value="ECO:0007669"/>
    <property type="project" value="TreeGrafter"/>
</dbReference>
<dbReference type="PANTHER" id="PTHR30419:SF8">
    <property type="entry name" value="NITROGEN ASSIMILATION TRANSCRIPTIONAL ACTIVATOR-RELATED"/>
    <property type="match status" value="1"/>
</dbReference>
<dbReference type="Proteomes" id="UP000198943">
    <property type="component" value="Unassembled WGS sequence"/>
</dbReference>
<name>A0A1G6LWJ9_9FIRM</name>
<evidence type="ECO:0000256" key="4">
    <source>
        <dbReference type="ARBA" id="ARBA00023163"/>
    </source>
</evidence>
<reference evidence="7" key="1">
    <citation type="submission" date="2016-10" db="EMBL/GenBank/DDBJ databases">
        <authorList>
            <person name="Varghese N."/>
            <person name="Submissions S."/>
        </authorList>
    </citation>
    <scope>NUCLEOTIDE SEQUENCE [LARGE SCALE GENOMIC DNA]</scope>
    <source>
        <strain evidence="7">DSM 11005</strain>
    </source>
</reference>
<dbReference type="Pfam" id="PF00126">
    <property type="entry name" value="HTH_1"/>
    <property type="match status" value="1"/>
</dbReference>
<dbReference type="Gene3D" id="1.10.10.10">
    <property type="entry name" value="Winged helix-like DNA-binding domain superfamily/Winged helix DNA-binding domain"/>
    <property type="match status" value="1"/>
</dbReference>
<dbReference type="GO" id="GO:0003700">
    <property type="term" value="F:DNA-binding transcription factor activity"/>
    <property type="evidence" value="ECO:0007669"/>
    <property type="project" value="InterPro"/>
</dbReference>
<evidence type="ECO:0000256" key="3">
    <source>
        <dbReference type="ARBA" id="ARBA00023125"/>
    </source>
</evidence>
<keyword evidence="3 6" id="KW-0238">DNA-binding</keyword>
<keyword evidence="4" id="KW-0804">Transcription</keyword>
<dbReference type="FunFam" id="1.10.10.10:FF:000001">
    <property type="entry name" value="LysR family transcriptional regulator"/>
    <property type="match status" value="1"/>
</dbReference>
<evidence type="ECO:0000313" key="6">
    <source>
        <dbReference type="EMBL" id="SDC47591.1"/>
    </source>
</evidence>
<sequence length="292" mass="33624">MEIRVLKYFLTIAREENITRAAEQLHITQPTLSRQMMQLEEELGVRLFQRNRVSVTLTEEGRLLRRRAQEILELAEKAEQEIILNRETVTGTIGIGCGETRNMEGLSRLMTSFRQHYPEVVFHIYTANADDVKEKLENGTLDFGLLLEPVEISRFNFVRMPLREQWCVLMRRDSPLAEKETITPADLVGVPLIVARRHSVRNELDNWFGEYYRRMHVVTTVNLSYNNCSIMVENHVGVGLVHDFEVPGNALCLRPLSPEIGNSCVLVWRKEQVFPPAVTKFIEHVRAAAPTL</sequence>
<evidence type="ECO:0000256" key="2">
    <source>
        <dbReference type="ARBA" id="ARBA00023015"/>
    </source>
</evidence>
<dbReference type="Pfam" id="PF03466">
    <property type="entry name" value="LysR_substrate"/>
    <property type="match status" value="1"/>
</dbReference>
<dbReference type="InterPro" id="IPR050950">
    <property type="entry name" value="HTH-type_LysR_regulators"/>
</dbReference>
<dbReference type="GO" id="GO:0003677">
    <property type="term" value="F:DNA binding"/>
    <property type="evidence" value="ECO:0007669"/>
    <property type="project" value="UniProtKB-KW"/>
</dbReference>
<dbReference type="SUPFAM" id="SSF53850">
    <property type="entry name" value="Periplasmic binding protein-like II"/>
    <property type="match status" value="1"/>
</dbReference>
<dbReference type="SUPFAM" id="SSF46785">
    <property type="entry name" value="Winged helix' DNA-binding domain"/>
    <property type="match status" value="1"/>
</dbReference>
<organism evidence="6 7">
    <name type="scientific">Succiniclasticum ruminis</name>
    <dbReference type="NCBI Taxonomy" id="40841"/>
    <lineage>
        <taxon>Bacteria</taxon>
        <taxon>Bacillati</taxon>
        <taxon>Bacillota</taxon>
        <taxon>Negativicutes</taxon>
        <taxon>Acidaminococcales</taxon>
        <taxon>Acidaminococcaceae</taxon>
        <taxon>Succiniclasticum</taxon>
    </lineage>
</organism>